<evidence type="ECO:0000313" key="3">
    <source>
        <dbReference type="Proteomes" id="UP000270626"/>
    </source>
</evidence>
<dbReference type="GO" id="GO:0006310">
    <property type="term" value="P:DNA recombination"/>
    <property type="evidence" value="ECO:0007669"/>
    <property type="project" value="UniProtKB-KW"/>
</dbReference>
<proteinExistence type="predicted"/>
<accession>A0A495WNA4</accession>
<evidence type="ECO:0000256" key="1">
    <source>
        <dbReference type="ARBA" id="ARBA00023172"/>
    </source>
</evidence>
<dbReference type="SUPFAM" id="SSF56349">
    <property type="entry name" value="DNA breaking-rejoining enzymes"/>
    <property type="match status" value="1"/>
</dbReference>
<evidence type="ECO:0000313" key="2">
    <source>
        <dbReference type="EMBL" id="RKT62936.1"/>
    </source>
</evidence>
<dbReference type="InterPro" id="IPR013762">
    <property type="entry name" value="Integrase-like_cat_sf"/>
</dbReference>
<protein>
    <submittedName>
        <fullName evidence="2">Uncharacterized protein</fullName>
    </submittedName>
</protein>
<keyword evidence="3" id="KW-1185">Reference proteome</keyword>
<keyword evidence="1" id="KW-0233">DNA recombination</keyword>
<reference evidence="2 3" key="1">
    <citation type="submission" date="2018-10" db="EMBL/GenBank/DDBJ databases">
        <title>Genomic Encyclopedia of Type Strains, Phase IV (KMG-IV): sequencing the most valuable type-strain genomes for metagenomic binning, comparative biology and taxonomic classification.</title>
        <authorList>
            <person name="Goeker M."/>
        </authorList>
    </citation>
    <scope>NUCLEOTIDE SEQUENCE [LARGE SCALE GENOMIC DNA]</scope>
    <source>
        <strain evidence="2 3">DSM 23841</strain>
    </source>
</reference>
<sequence>MLKVDAAQEEKPNQPRQAYLLLPAPEILTTPLETLCRLRNRGNTERIFGLEEKTVSTLKSEFFGAFSEKYPNHRITTEKIRRQLGEILVHQTNELTVKWLITSDDKGSTEPRMHYTRHDHDSLVAHYMRAAQSLAKKAHQLWKFCDLFPLAPEIRKLIAECTVGCQFRVETSTLQDLIAALQEELVIRQSELRSLDDIHRYHNAYTLYVWLFQSLTTTMRAICSPDRMLNVKKDWRVQHSHLPAGLSDKDSDYEERARYVVIPKSLSIQLRHYQKHLAKYLAHCLRQSEAPEGFVIWEKHKKSYRVRPLSPKWLGEALKAWGCNIPVNFHRAYLRSELIACGCPGEIIDAFMGHANRGELPFLRYSTFDYEKYRQQILGYLESIQTSLGLKAIASHLLPHMSRSTVADIHV</sequence>
<comment type="caution">
    <text evidence="2">The sequence shown here is derived from an EMBL/GenBank/DDBJ whole genome shotgun (WGS) entry which is preliminary data.</text>
</comment>
<organism evidence="2 3">
    <name type="scientific">Azonexus fungiphilus</name>
    <dbReference type="NCBI Taxonomy" id="146940"/>
    <lineage>
        <taxon>Bacteria</taxon>
        <taxon>Pseudomonadati</taxon>
        <taxon>Pseudomonadota</taxon>
        <taxon>Betaproteobacteria</taxon>
        <taxon>Rhodocyclales</taxon>
        <taxon>Azonexaceae</taxon>
        <taxon>Azonexus</taxon>
    </lineage>
</organism>
<dbReference type="GO" id="GO:0003677">
    <property type="term" value="F:DNA binding"/>
    <property type="evidence" value="ECO:0007669"/>
    <property type="project" value="InterPro"/>
</dbReference>
<dbReference type="GO" id="GO:0015074">
    <property type="term" value="P:DNA integration"/>
    <property type="evidence" value="ECO:0007669"/>
    <property type="project" value="InterPro"/>
</dbReference>
<name>A0A495WNA4_9RHOO</name>
<dbReference type="Proteomes" id="UP000270626">
    <property type="component" value="Unassembled WGS sequence"/>
</dbReference>
<dbReference type="EMBL" id="RBXP01000002">
    <property type="protein sequence ID" value="RKT62936.1"/>
    <property type="molecule type" value="Genomic_DNA"/>
</dbReference>
<dbReference type="AlphaFoldDB" id="A0A495WNA4"/>
<dbReference type="Gene3D" id="1.10.443.10">
    <property type="entry name" value="Intergrase catalytic core"/>
    <property type="match status" value="1"/>
</dbReference>
<dbReference type="InterPro" id="IPR011010">
    <property type="entry name" value="DNA_brk_join_enz"/>
</dbReference>
<gene>
    <name evidence="2" type="ORF">DFR40_0273</name>
</gene>